<dbReference type="Proteomes" id="UP000324222">
    <property type="component" value="Unassembled WGS sequence"/>
</dbReference>
<comment type="caution">
    <text evidence="1">The sequence shown here is derived from an EMBL/GenBank/DDBJ whole genome shotgun (WGS) entry which is preliminary data.</text>
</comment>
<evidence type="ECO:0000313" key="1">
    <source>
        <dbReference type="EMBL" id="MPC41813.1"/>
    </source>
</evidence>
<dbReference type="AlphaFoldDB" id="A0A5B7F9Q1"/>
<evidence type="ECO:0000313" key="2">
    <source>
        <dbReference type="Proteomes" id="UP000324222"/>
    </source>
</evidence>
<name>A0A5B7F9Q1_PORTR</name>
<proteinExistence type="predicted"/>
<accession>A0A5B7F9Q1</accession>
<organism evidence="1 2">
    <name type="scientific">Portunus trituberculatus</name>
    <name type="common">Swimming crab</name>
    <name type="synonym">Neptunus trituberculatus</name>
    <dbReference type="NCBI Taxonomy" id="210409"/>
    <lineage>
        <taxon>Eukaryota</taxon>
        <taxon>Metazoa</taxon>
        <taxon>Ecdysozoa</taxon>
        <taxon>Arthropoda</taxon>
        <taxon>Crustacea</taxon>
        <taxon>Multicrustacea</taxon>
        <taxon>Malacostraca</taxon>
        <taxon>Eumalacostraca</taxon>
        <taxon>Eucarida</taxon>
        <taxon>Decapoda</taxon>
        <taxon>Pleocyemata</taxon>
        <taxon>Brachyura</taxon>
        <taxon>Eubrachyura</taxon>
        <taxon>Portunoidea</taxon>
        <taxon>Portunidae</taxon>
        <taxon>Portuninae</taxon>
        <taxon>Portunus</taxon>
    </lineage>
</organism>
<keyword evidence="2" id="KW-1185">Reference proteome</keyword>
<reference evidence="1 2" key="1">
    <citation type="submission" date="2019-05" db="EMBL/GenBank/DDBJ databases">
        <title>Another draft genome of Portunus trituberculatus and its Hox gene families provides insights of decapod evolution.</title>
        <authorList>
            <person name="Jeong J.-H."/>
            <person name="Song I."/>
            <person name="Kim S."/>
            <person name="Choi T."/>
            <person name="Kim D."/>
            <person name="Ryu S."/>
            <person name="Kim W."/>
        </authorList>
    </citation>
    <scope>NUCLEOTIDE SEQUENCE [LARGE SCALE GENOMIC DNA]</scope>
    <source>
        <tissue evidence="1">Muscle</tissue>
    </source>
</reference>
<dbReference type="EMBL" id="VSRR010005193">
    <property type="protein sequence ID" value="MPC41813.1"/>
    <property type="molecule type" value="Genomic_DNA"/>
</dbReference>
<protein>
    <submittedName>
        <fullName evidence="1">Uncharacterized protein</fullName>
    </submittedName>
</protein>
<gene>
    <name evidence="1" type="ORF">E2C01_035419</name>
</gene>
<sequence length="172" mass="18976">MLRSSPFEDLELFSFKLFTGSRQNDKISTSLTGETVLRTTLIIPKALENKRSEGAKRFRSCPSLSPCSLCPTVPVLFAALSRRPLPGSACIDGTRKGRQAMVIPRFRCVAGTGGVMKGDHFVSLRITNSGAAIRTTHHHSPPHHHSLTHSLRRDPFKYQTGVGVSRKCLELH</sequence>